<proteinExistence type="predicted"/>
<name>A0AAV3NQS5_LITER</name>
<evidence type="ECO:0000313" key="2">
    <source>
        <dbReference type="Proteomes" id="UP001454036"/>
    </source>
</evidence>
<dbReference type="AlphaFoldDB" id="A0AAV3NQS5"/>
<dbReference type="EMBL" id="BAABME010000254">
    <property type="protein sequence ID" value="GAA0141176.1"/>
    <property type="molecule type" value="Genomic_DNA"/>
</dbReference>
<accession>A0AAV3NQS5</accession>
<reference evidence="1 2" key="1">
    <citation type="submission" date="2024-01" db="EMBL/GenBank/DDBJ databases">
        <title>The complete chloroplast genome sequence of Lithospermum erythrorhizon: insights into the phylogenetic relationship among Boraginaceae species and the maternal lineages of purple gromwells.</title>
        <authorList>
            <person name="Okada T."/>
            <person name="Watanabe K."/>
        </authorList>
    </citation>
    <scope>NUCLEOTIDE SEQUENCE [LARGE SCALE GENOMIC DNA]</scope>
</reference>
<gene>
    <name evidence="1" type="ORF">LIER_02380</name>
</gene>
<dbReference type="PANTHER" id="PTHR33116">
    <property type="entry name" value="REVERSE TRANSCRIPTASE ZINC-BINDING DOMAIN-CONTAINING PROTEIN-RELATED-RELATED"/>
    <property type="match status" value="1"/>
</dbReference>
<keyword evidence="2" id="KW-1185">Reference proteome</keyword>
<sequence length="138" mass="15622">MRNRVGAVLGMREVADQGKYLGLPSHIGRSKREVFRYMAEKVDEKIWGWKGKFLSQGGKEVMIKSVTAAIILFVMNYFKSPACIIDNLNSSMAKFYWGSADGERGIHWKSWEKLCKDKVEGGGVWLLGPRVYELSTLS</sequence>
<organism evidence="1 2">
    <name type="scientific">Lithospermum erythrorhizon</name>
    <name type="common">Purple gromwell</name>
    <name type="synonym">Lithospermum officinale var. erythrorhizon</name>
    <dbReference type="NCBI Taxonomy" id="34254"/>
    <lineage>
        <taxon>Eukaryota</taxon>
        <taxon>Viridiplantae</taxon>
        <taxon>Streptophyta</taxon>
        <taxon>Embryophyta</taxon>
        <taxon>Tracheophyta</taxon>
        <taxon>Spermatophyta</taxon>
        <taxon>Magnoliopsida</taxon>
        <taxon>eudicotyledons</taxon>
        <taxon>Gunneridae</taxon>
        <taxon>Pentapetalae</taxon>
        <taxon>asterids</taxon>
        <taxon>lamiids</taxon>
        <taxon>Boraginales</taxon>
        <taxon>Boraginaceae</taxon>
        <taxon>Boraginoideae</taxon>
        <taxon>Lithospermeae</taxon>
        <taxon>Lithospermum</taxon>
    </lineage>
</organism>
<evidence type="ECO:0008006" key="3">
    <source>
        <dbReference type="Google" id="ProtNLM"/>
    </source>
</evidence>
<comment type="caution">
    <text evidence="1">The sequence shown here is derived from an EMBL/GenBank/DDBJ whole genome shotgun (WGS) entry which is preliminary data.</text>
</comment>
<protein>
    <recommendedName>
        <fullName evidence="3">Reverse transcriptase</fullName>
    </recommendedName>
</protein>
<dbReference type="PANTHER" id="PTHR33116:SF86">
    <property type="entry name" value="REVERSE TRANSCRIPTASE DOMAIN-CONTAINING PROTEIN"/>
    <property type="match status" value="1"/>
</dbReference>
<dbReference type="Proteomes" id="UP001454036">
    <property type="component" value="Unassembled WGS sequence"/>
</dbReference>
<evidence type="ECO:0000313" key="1">
    <source>
        <dbReference type="EMBL" id="GAA0141176.1"/>
    </source>
</evidence>